<name>A0AAD9KL12_RIDPI</name>
<evidence type="ECO:0000313" key="3">
    <source>
        <dbReference type="Proteomes" id="UP001209878"/>
    </source>
</evidence>
<dbReference type="EMBL" id="JAODUO010000897">
    <property type="protein sequence ID" value="KAK2173150.1"/>
    <property type="molecule type" value="Genomic_DNA"/>
</dbReference>
<accession>A0AAD9KL12</accession>
<organism evidence="2 3">
    <name type="scientific">Ridgeia piscesae</name>
    <name type="common">Tubeworm</name>
    <dbReference type="NCBI Taxonomy" id="27915"/>
    <lineage>
        <taxon>Eukaryota</taxon>
        <taxon>Metazoa</taxon>
        <taxon>Spiralia</taxon>
        <taxon>Lophotrochozoa</taxon>
        <taxon>Annelida</taxon>
        <taxon>Polychaeta</taxon>
        <taxon>Sedentaria</taxon>
        <taxon>Canalipalpata</taxon>
        <taxon>Sabellida</taxon>
        <taxon>Siboglinidae</taxon>
        <taxon>Ridgeia</taxon>
    </lineage>
</organism>
<comment type="caution">
    <text evidence="2">The sequence shown here is derived from an EMBL/GenBank/DDBJ whole genome shotgun (WGS) entry which is preliminary data.</text>
</comment>
<gene>
    <name evidence="2" type="ORF">NP493_896g00054</name>
</gene>
<reference evidence="2" key="1">
    <citation type="journal article" date="2023" name="Mol. Biol. Evol.">
        <title>Third-Generation Sequencing Reveals the Adaptive Role of the Epigenome in Three Deep-Sea Polychaetes.</title>
        <authorList>
            <person name="Perez M."/>
            <person name="Aroh O."/>
            <person name="Sun Y."/>
            <person name="Lan Y."/>
            <person name="Juniper S.K."/>
            <person name="Young C.R."/>
            <person name="Angers B."/>
            <person name="Qian P.Y."/>
        </authorList>
    </citation>
    <scope>NUCLEOTIDE SEQUENCE</scope>
    <source>
        <strain evidence="2">R07B-5</strain>
    </source>
</reference>
<evidence type="ECO:0000256" key="1">
    <source>
        <dbReference type="SAM" id="MobiDB-lite"/>
    </source>
</evidence>
<dbReference type="AlphaFoldDB" id="A0AAD9KL12"/>
<protein>
    <submittedName>
        <fullName evidence="2">Uncharacterized protein</fullName>
    </submittedName>
</protein>
<proteinExistence type="predicted"/>
<dbReference type="Proteomes" id="UP001209878">
    <property type="component" value="Unassembled WGS sequence"/>
</dbReference>
<keyword evidence="3" id="KW-1185">Reference proteome</keyword>
<feature type="compositionally biased region" description="Basic and acidic residues" evidence="1">
    <location>
        <begin position="36"/>
        <end position="49"/>
    </location>
</feature>
<evidence type="ECO:0000313" key="2">
    <source>
        <dbReference type="EMBL" id="KAK2173150.1"/>
    </source>
</evidence>
<feature type="region of interest" description="Disordered" evidence="1">
    <location>
        <begin position="1"/>
        <end position="71"/>
    </location>
</feature>
<sequence>MADDGASDSEGSNISGVNELMNEDFEGEIAGENVDPLDRAQDGGDDETRPQWIDNLFHESDESGDEFEGFHPDWVTDPRAFALSTCQIARWMVAAPTNTQRSRQLLLLWPHVG</sequence>